<dbReference type="InterPro" id="IPR004338">
    <property type="entry name" value="NqrB/RnfD"/>
</dbReference>
<proteinExistence type="predicted"/>
<keyword evidence="5 9" id="KW-0812">Transmembrane</keyword>
<evidence type="ECO:0000256" key="3">
    <source>
        <dbReference type="ARBA" id="ARBA00022630"/>
    </source>
</evidence>
<keyword evidence="4" id="KW-0288">FMN</keyword>
<evidence type="ECO:0000256" key="9">
    <source>
        <dbReference type="SAM" id="Phobius"/>
    </source>
</evidence>
<keyword evidence="7 9" id="KW-1133">Transmembrane helix</keyword>
<name>A0ABS1E7W0_9GAMM</name>
<keyword evidence="6" id="KW-1278">Translocase</keyword>
<reference evidence="10 11" key="1">
    <citation type="journal article" date="2020" name="Microorganisms">
        <title>Osmotic Adaptation and Compatible Solute Biosynthesis of Phototrophic Bacteria as Revealed from Genome Analyses.</title>
        <authorList>
            <person name="Imhoff J.F."/>
            <person name="Rahn T."/>
            <person name="Kunzel S."/>
            <person name="Keller A."/>
            <person name="Neulinger S.C."/>
        </authorList>
    </citation>
    <scope>NUCLEOTIDE SEQUENCE [LARGE SCALE GENOMIC DNA]</scope>
    <source>
        <strain evidence="10 11">DSM 15116</strain>
    </source>
</reference>
<evidence type="ECO:0000313" key="11">
    <source>
        <dbReference type="Proteomes" id="UP000738126"/>
    </source>
</evidence>
<dbReference type="Proteomes" id="UP000738126">
    <property type="component" value="Unassembled WGS sequence"/>
</dbReference>
<feature type="transmembrane region" description="Helical" evidence="9">
    <location>
        <begin position="6"/>
        <end position="25"/>
    </location>
</feature>
<organism evidence="10 11">
    <name type="scientific">Halorhodospira neutriphila</name>
    <dbReference type="NCBI Taxonomy" id="168379"/>
    <lineage>
        <taxon>Bacteria</taxon>
        <taxon>Pseudomonadati</taxon>
        <taxon>Pseudomonadota</taxon>
        <taxon>Gammaproteobacteria</taxon>
        <taxon>Chromatiales</taxon>
        <taxon>Ectothiorhodospiraceae</taxon>
        <taxon>Halorhodospira</taxon>
    </lineage>
</organism>
<dbReference type="EMBL" id="NRSH01000127">
    <property type="protein sequence ID" value="MBK1727307.1"/>
    <property type="molecule type" value="Genomic_DNA"/>
</dbReference>
<keyword evidence="2" id="KW-0597">Phosphoprotein</keyword>
<evidence type="ECO:0000256" key="6">
    <source>
        <dbReference type="ARBA" id="ARBA00022967"/>
    </source>
</evidence>
<accession>A0ABS1E7W0</accession>
<dbReference type="Pfam" id="PF03116">
    <property type="entry name" value="NQR2_RnfD_RnfE"/>
    <property type="match status" value="1"/>
</dbReference>
<keyword evidence="8 9" id="KW-0472">Membrane</keyword>
<gene>
    <name evidence="10" type="ORF">CKO13_09820</name>
</gene>
<evidence type="ECO:0000256" key="1">
    <source>
        <dbReference type="ARBA" id="ARBA00022448"/>
    </source>
</evidence>
<sequence length="137" mass="14063">AGQGRAAGPWLWLSGAFALGGGFLLARRVIDWRLPLGVLAGAGATAALLQLGGGAPVAFHLLAGATWMAAFFIATDPVTAPVEPAAQWLYGLGIGALALVIRELGGHPDGFAFAVLMMNATAPLLDYLTRRKEGVQA</sequence>
<evidence type="ECO:0000256" key="2">
    <source>
        <dbReference type="ARBA" id="ARBA00022553"/>
    </source>
</evidence>
<evidence type="ECO:0000256" key="4">
    <source>
        <dbReference type="ARBA" id="ARBA00022643"/>
    </source>
</evidence>
<keyword evidence="3" id="KW-0285">Flavoprotein</keyword>
<dbReference type="PANTHER" id="PTHR30578">
    <property type="entry name" value="ELECTRON TRANSPORT COMPLEX PROTEIN RNFD"/>
    <property type="match status" value="1"/>
</dbReference>
<feature type="non-terminal residue" evidence="10">
    <location>
        <position position="1"/>
    </location>
</feature>
<protein>
    <recommendedName>
        <fullName evidence="12">Electron transport complex subunit RsxD</fullName>
    </recommendedName>
</protein>
<comment type="caution">
    <text evidence="10">The sequence shown here is derived from an EMBL/GenBank/DDBJ whole genome shotgun (WGS) entry which is preliminary data.</text>
</comment>
<evidence type="ECO:0000256" key="7">
    <source>
        <dbReference type="ARBA" id="ARBA00022989"/>
    </source>
</evidence>
<keyword evidence="11" id="KW-1185">Reference proteome</keyword>
<evidence type="ECO:0000256" key="5">
    <source>
        <dbReference type="ARBA" id="ARBA00022692"/>
    </source>
</evidence>
<evidence type="ECO:0000256" key="8">
    <source>
        <dbReference type="ARBA" id="ARBA00023136"/>
    </source>
</evidence>
<dbReference type="PANTHER" id="PTHR30578:SF0">
    <property type="entry name" value="ION-TRANSLOCATING OXIDOREDUCTASE COMPLEX SUBUNIT D"/>
    <property type="match status" value="1"/>
</dbReference>
<dbReference type="RefSeq" id="WP_200260322.1">
    <property type="nucleotide sequence ID" value="NZ_NRSH01000127.1"/>
</dbReference>
<evidence type="ECO:0000313" key="10">
    <source>
        <dbReference type="EMBL" id="MBK1727307.1"/>
    </source>
</evidence>
<evidence type="ECO:0008006" key="12">
    <source>
        <dbReference type="Google" id="ProtNLM"/>
    </source>
</evidence>
<keyword evidence="1" id="KW-0813">Transport</keyword>